<dbReference type="PANTHER" id="PTHR23250:SF1">
    <property type="entry name" value="TECTONIN BETA-PROPELLER REPEAT-CONTAINING PROTEIN 1"/>
    <property type="match status" value="1"/>
</dbReference>
<feature type="region of interest" description="Disordered" evidence="4">
    <location>
        <begin position="412"/>
        <end position="443"/>
    </location>
</feature>
<dbReference type="Pfam" id="PF00337">
    <property type="entry name" value="Gal-bind_lectin"/>
    <property type="match status" value="1"/>
</dbReference>
<reference evidence="6 7" key="1">
    <citation type="journal article" date="2016" name="Genome Biol. Evol.">
        <title>Gene Family Evolution Reflects Adaptation to Soil Environmental Stressors in the Genome of the Collembolan Orchesella cincta.</title>
        <authorList>
            <person name="Faddeeva-Vakhrusheva A."/>
            <person name="Derks M.F."/>
            <person name="Anvar S.Y."/>
            <person name="Agamennone V."/>
            <person name="Suring W."/>
            <person name="Smit S."/>
            <person name="van Straalen N.M."/>
            <person name="Roelofs D."/>
        </authorList>
    </citation>
    <scope>NUCLEOTIDE SEQUENCE [LARGE SCALE GENOMIC DNA]</scope>
    <source>
        <tissue evidence="6">Mixed pool</tissue>
    </source>
</reference>
<evidence type="ECO:0000256" key="1">
    <source>
        <dbReference type="ARBA" id="ARBA00005966"/>
    </source>
</evidence>
<accession>A0A1D2MQC0</accession>
<feature type="domain" description="Galectin" evidence="5">
    <location>
        <begin position="653"/>
        <end position="781"/>
    </location>
</feature>
<protein>
    <submittedName>
        <fullName evidence="6">Tectonin beta-propeller repeat-containing protein</fullName>
    </submittedName>
</protein>
<dbReference type="GO" id="GO:0030246">
    <property type="term" value="F:carbohydrate binding"/>
    <property type="evidence" value="ECO:0007669"/>
    <property type="project" value="UniProtKB-KW"/>
</dbReference>
<feature type="compositionally biased region" description="Polar residues" evidence="4">
    <location>
        <begin position="434"/>
        <end position="443"/>
    </location>
</feature>
<dbReference type="SMART" id="SM00693">
    <property type="entry name" value="DysFN"/>
    <property type="match status" value="2"/>
</dbReference>
<sequence>MSVSSSNHGSHNNEQSGALYGVDYSGRVWSYNANANAKTSSGWSMLPVNNRLDIKRLTSISGIVWGISSDHQIYVFVPKRDVPIRVREEIYENERWNPVNNFCDQLLPTDRPHFSDETGLINRDKSYFKLPSDSWQWESDWQIVDTFENQLLAQDGWTYSIDFPASYKSEKSWNSMVRRRKLYKYRRYVAHNKWNKIEAIYDDHTKEPFVDVSCSRYGTSEMYCLWAVSVLGQVYFRSEVGENNPEGCYWHHIEIPKGLEACQVGVSGQGVPFIVTWTGSFLFRTGLTPHNLSGTDWIEISGPTGGLFQVSVGENTMWGITRDKKCWTLKNTVQDIFKSSSCAAEWLEIPGRLKCISVSRNDQIVLAVCEEEGVVLVRYGITEDQRYGQQWKEAFPDVSWDSISVSSRMSEISDSIDGGSGDLSTASIRPDLPPQTQFNLSSGSESGDAVSLCWIDGACLSAIKSRHDGDLEVGPWREEILTNLQSLKVGTDKFNYPNAVEPKSSSWSKSVKARMIHKSKKGGGINGELEISNNDTLVFHKGMQNSWICSVRDVLSVILDSEACTSFSLRIRNSVEDGRAEIVSFRFSNEKDAEEWRTAIVEIAMKSQEECKLANLWLTTDAGEIHQCGYIKIAETPSEMDIITPAAGDNLKFHHPLVRGFSIGSELRIEISVPADAQRFAFNFKGNDSTAFHYNPRFDVSQVVRNSYDKGEWGEEERDGVFPFQKGTNYEILFQCSETHFITIVMKKHKFVFAFKHRILPRNITTFTAVGDVTVNSVRYDPSNPEDAEKLEFVSYPIPGHFWKLAAASNGMVWSLSYDMAVWVYLLNSKKTMKLESHIIQPVHDEKVFHTYENQRWNPISSFTAHGLPTDRHGWTDETGRIKLEKDDIKIPSNKWNWVTEWEVDFDLKEGVDKDGWQYAIDFPASYRPKKRLNDFVRRRRWKRVCRFTMDGPWNQVPNMKLVDICIWMNEDCDWEVLGLCENGDIFVRKGITVENPCGEHFEPIACEKAMVSISAWYNQRIWAVGKDGFAYIKYSDHWQLLDRPSSSPLKSIKVGPRSVWALGTNRVLYRRTDMQPAFPEGRDWSKVCDGVYEISLSGDGTLWAIIKSGDLYQRTLATRMGITETHPNGLGWEIVASGPWAHFSAAGVFSRSGSSSSSS</sequence>
<evidence type="ECO:0000313" key="7">
    <source>
        <dbReference type="Proteomes" id="UP000094527"/>
    </source>
</evidence>
<dbReference type="PROSITE" id="PS51304">
    <property type="entry name" value="GALECTIN"/>
    <property type="match status" value="1"/>
</dbReference>
<dbReference type="Pfam" id="PF06462">
    <property type="entry name" value="Hyd_WA"/>
    <property type="match status" value="2"/>
</dbReference>
<dbReference type="Pfam" id="PF06398">
    <property type="entry name" value="Pex24p"/>
    <property type="match status" value="2"/>
</dbReference>
<dbReference type="InterPro" id="IPR013320">
    <property type="entry name" value="ConA-like_dom_sf"/>
</dbReference>
<dbReference type="Pfam" id="PF19193">
    <property type="entry name" value="Tectonin"/>
    <property type="match status" value="2"/>
</dbReference>
<comment type="caution">
    <text evidence="6">The sequence shown here is derived from an EMBL/GenBank/DDBJ whole genome shotgun (WGS) entry which is preliminary data.</text>
</comment>
<proteinExistence type="inferred from homology"/>
<dbReference type="STRING" id="48709.A0A1D2MQC0"/>
<dbReference type="InterPro" id="IPR001079">
    <property type="entry name" value="Galectin_CRD"/>
</dbReference>
<keyword evidence="3" id="KW-0677">Repeat</keyword>
<dbReference type="GO" id="GO:0098588">
    <property type="term" value="C:bounding membrane of organelle"/>
    <property type="evidence" value="ECO:0007669"/>
    <property type="project" value="UniProtKB-ARBA"/>
</dbReference>
<evidence type="ECO:0000256" key="3">
    <source>
        <dbReference type="ARBA" id="ARBA00022737"/>
    </source>
</evidence>
<dbReference type="GO" id="GO:0005737">
    <property type="term" value="C:cytoplasm"/>
    <property type="evidence" value="ECO:0007669"/>
    <property type="project" value="UniProtKB-ARBA"/>
</dbReference>
<name>A0A1D2MQC0_ORCCI</name>
<evidence type="ECO:0000313" key="6">
    <source>
        <dbReference type="EMBL" id="ODM95216.1"/>
    </source>
</evidence>
<comment type="similarity">
    <text evidence="1">Belongs to the TECPR1 family.</text>
</comment>
<dbReference type="Proteomes" id="UP000094527">
    <property type="component" value="Unassembled WGS sequence"/>
</dbReference>
<dbReference type="InterPro" id="IPR010482">
    <property type="entry name" value="TECPR1-like_DysF"/>
</dbReference>
<keyword evidence="2" id="KW-0430">Lectin</keyword>
<dbReference type="SMART" id="SM00276">
    <property type="entry name" value="GLECT"/>
    <property type="match status" value="1"/>
</dbReference>
<dbReference type="Gene3D" id="2.60.120.200">
    <property type="match status" value="1"/>
</dbReference>
<dbReference type="OrthoDB" id="72441at2759"/>
<evidence type="ECO:0000256" key="2">
    <source>
        <dbReference type="ARBA" id="ARBA00022734"/>
    </source>
</evidence>
<dbReference type="SUPFAM" id="SSF49899">
    <property type="entry name" value="Concanavalin A-like lectins/glucanases"/>
    <property type="match status" value="1"/>
</dbReference>
<dbReference type="InterPro" id="IPR051513">
    <property type="entry name" value="Tectonin_beta-prop"/>
</dbReference>
<dbReference type="SMART" id="SM00694">
    <property type="entry name" value="DysFC"/>
    <property type="match status" value="2"/>
</dbReference>
<evidence type="ECO:0000259" key="5">
    <source>
        <dbReference type="PROSITE" id="PS51304"/>
    </source>
</evidence>
<dbReference type="InterPro" id="IPR006614">
    <property type="entry name" value="Peroxin/Ferlin"/>
</dbReference>
<dbReference type="SMART" id="SM00706">
    <property type="entry name" value="TECPR"/>
    <property type="match status" value="9"/>
</dbReference>
<gene>
    <name evidence="6" type="ORF">Ocin01_11462</name>
</gene>
<keyword evidence="7" id="KW-1185">Reference proteome</keyword>
<dbReference type="OMA" id="CPMQISR"/>
<dbReference type="AlphaFoldDB" id="A0A1D2MQC0"/>
<dbReference type="InterPro" id="IPR006624">
    <property type="entry name" value="Beta-propeller_rpt_TECPR"/>
</dbReference>
<dbReference type="SMART" id="SM00908">
    <property type="entry name" value="Gal-bind_lectin"/>
    <property type="match status" value="1"/>
</dbReference>
<dbReference type="EMBL" id="LJIJ01000696">
    <property type="protein sequence ID" value="ODM95216.1"/>
    <property type="molecule type" value="Genomic_DNA"/>
</dbReference>
<organism evidence="6 7">
    <name type="scientific">Orchesella cincta</name>
    <name type="common">Springtail</name>
    <name type="synonym">Podura cincta</name>
    <dbReference type="NCBI Taxonomy" id="48709"/>
    <lineage>
        <taxon>Eukaryota</taxon>
        <taxon>Metazoa</taxon>
        <taxon>Ecdysozoa</taxon>
        <taxon>Arthropoda</taxon>
        <taxon>Hexapoda</taxon>
        <taxon>Collembola</taxon>
        <taxon>Entomobryomorpha</taxon>
        <taxon>Entomobryoidea</taxon>
        <taxon>Orchesellidae</taxon>
        <taxon>Orchesellinae</taxon>
        <taxon>Orchesella</taxon>
    </lineage>
</organism>
<dbReference type="CDD" id="cd00070">
    <property type="entry name" value="GLECT"/>
    <property type="match status" value="1"/>
</dbReference>
<evidence type="ECO:0000256" key="4">
    <source>
        <dbReference type="SAM" id="MobiDB-lite"/>
    </source>
</evidence>
<dbReference type="PANTHER" id="PTHR23250">
    <property type="entry name" value="DYSFERLIN-RELATED"/>
    <property type="match status" value="1"/>
</dbReference>